<name>A0A699GXU8_TANCI</name>
<feature type="non-terminal residue" evidence="2">
    <location>
        <position position="1"/>
    </location>
</feature>
<dbReference type="InterPro" id="IPR012337">
    <property type="entry name" value="RNaseH-like_sf"/>
</dbReference>
<dbReference type="EMBL" id="BKCJ010078353">
    <property type="protein sequence ID" value="GEW87959.1"/>
    <property type="molecule type" value="Genomic_DNA"/>
</dbReference>
<dbReference type="AlphaFoldDB" id="A0A699GXU8"/>
<accession>A0A699GXU8</accession>
<dbReference type="PANTHER" id="PTHR48475:SF2">
    <property type="entry name" value="RIBONUCLEASE H"/>
    <property type="match status" value="1"/>
</dbReference>
<comment type="caution">
    <text evidence="2">The sequence shown here is derived from an EMBL/GenBank/DDBJ whole genome shotgun (WGS) entry which is preliminary data.</text>
</comment>
<keyword evidence="2" id="KW-0695">RNA-directed DNA polymerase</keyword>
<organism evidence="2">
    <name type="scientific">Tanacetum cinerariifolium</name>
    <name type="common">Dalmatian daisy</name>
    <name type="synonym">Chrysanthemum cinerariifolium</name>
    <dbReference type="NCBI Taxonomy" id="118510"/>
    <lineage>
        <taxon>Eukaryota</taxon>
        <taxon>Viridiplantae</taxon>
        <taxon>Streptophyta</taxon>
        <taxon>Embryophyta</taxon>
        <taxon>Tracheophyta</taxon>
        <taxon>Spermatophyta</taxon>
        <taxon>Magnoliopsida</taxon>
        <taxon>eudicotyledons</taxon>
        <taxon>Gunneridae</taxon>
        <taxon>Pentapetalae</taxon>
        <taxon>asterids</taxon>
        <taxon>campanulids</taxon>
        <taxon>Asterales</taxon>
        <taxon>Asteraceae</taxon>
        <taxon>Asteroideae</taxon>
        <taxon>Anthemideae</taxon>
        <taxon>Anthemidinae</taxon>
        <taxon>Tanacetum</taxon>
    </lineage>
</organism>
<keyword evidence="2" id="KW-0808">Transferase</keyword>
<gene>
    <name evidence="2" type="ORF">Tci_259935</name>
</gene>
<evidence type="ECO:0000259" key="1">
    <source>
        <dbReference type="PROSITE" id="PS50879"/>
    </source>
</evidence>
<dbReference type="GO" id="GO:0004523">
    <property type="term" value="F:RNA-DNA hybrid ribonuclease activity"/>
    <property type="evidence" value="ECO:0007669"/>
    <property type="project" value="InterPro"/>
</dbReference>
<dbReference type="GO" id="GO:0003676">
    <property type="term" value="F:nucleic acid binding"/>
    <property type="evidence" value="ECO:0007669"/>
    <property type="project" value="InterPro"/>
</dbReference>
<evidence type="ECO:0000313" key="2">
    <source>
        <dbReference type="EMBL" id="GEW87959.1"/>
    </source>
</evidence>
<dbReference type="PROSITE" id="PS50879">
    <property type="entry name" value="RNASE_H_1"/>
    <property type="match status" value="1"/>
</dbReference>
<dbReference type="InterPro" id="IPR002156">
    <property type="entry name" value="RNaseH_domain"/>
</dbReference>
<dbReference type="InterPro" id="IPR036397">
    <property type="entry name" value="RNaseH_sf"/>
</dbReference>
<dbReference type="GO" id="GO:0003964">
    <property type="term" value="F:RNA-directed DNA polymerase activity"/>
    <property type="evidence" value="ECO:0007669"/>
    <property type="project" value="UniProtKB-KW"/>
</dbReference>
<dbReference type="SUPFAM" id="SSF53098">
    <property type="entry name" value="Ribonuclease H-like"/>
    <property type="match status" value="1"/>
</dbReference>
<reference evidence="2" key="1">
    <citation type="journal article" date="2019" name="Sci. Rep.">
        <title>Draft genome of Tanacetum cinerariifolium, the natural source of mosquito coil.</title>
        <authorList>
            <person name="Yamashiro T."/>
            <person name="Shiraishi A."/>
            <person name="Satake H."/>
            <person name="Nakayama K."/>
        </authorList>
    </citation>
    <scope>NUCLEOTIDE SEQUENCE</scope>
</reference>
<sequence length="139" mass="15212">DVTWGTNLVKLSFDFDCQFLLDFDNSAIFLAVTSLFFWQWQPSSLAVGTSSASGNSIPGKLLAKGNNGNEEAVTNKVKTKEVWRLFTDGSSNEGGSGATLILINPTEMEFAYALRFEFKASNNKAEYEALLAGLRIAEK</sequence>
<keyword evidence="2" id="KW-0548">Nucleotidyltransferase</keyword>
<proteinExistence type="predicted"/>
<dbReference type="Gene3D" id="3.30.420.10">
    <property type="entry name" value="Ribonuclease H-like superfamily/Ribonuclease H"/>
    <property type="match status" value="1"/>
</dbReference>
<protein>
    <submittedName>
        <fullName evidence="2">Reverse transcriptase domain-containing protein</fullName>
    </submittedName>
</protein>
<dbReference type="PANTHER" id="PTHR48475">
    <property type="entry name" value="RIBONUCLEASE H"/>
    <property type="match status" value="1"/>
</dbReference>
<feature type="domain" description="RNase H type-1" evidence="1">
    <location>
        <begin position="79"/>
        <end position="139"/>
    </location>
</feature>